<sequence>MAVIDNVSASGVPPHLRGNGAPVQEELTLTDLKVTGTIPAHLDGRYLRNGANPITGMSDHPFLGDGMIHGVRLREGKAEWYRNRYVQTPYITDPTRNILDMDTGLGDMAMSKANTHIFGHAGKFLALEEGHFPYVLDGDLNTVGPTNYNGKLTGSFTAHPKVCPLTGEMLAFGYYFLEPYLTYLRISPTGEMVQNTVITVGGPTMMHDFNVTENYVIFMDLPAVFDLEMAMRGELPIHWDDNYPARLGVMPRNGADADVKWFDINPCYVFHPMNSYEEGDNIVIDVARFSHIWRDSAMDFPPPVLWRWVINTKTGKVSEEQVDDRPGEFPRVADSVIGRKHRFGYEMSAPELGGVDSPLEDPGAIIKYDRVTGARTSIELGKGRSPGEAVFVPAENPSSEDDGYLMTYVFDKAKNTSDFVIFDAQTMSQEPIASVHLPRVPFGFHGSWVDASVAN</sequence>
<protein>
    <submittedName>
        <fullName evidence="8">Unannotated protein</fullName>
    </submittedName>
</protein>
<dbReference type="EMBL" id="CAFBQU010000046">
    <property type="protein sequence ID" value="CAB5067079.1"/>
    <property type="molecule type" value="Genomic_DNA"/>
</dbReference>
<evidence type="ECO:0000256" key="6">
    <source>
        <dbReference type="SAM" id="MobiDB-lite"/>
    </source>
</evidence>
<proteinExistence type="inferred from homology"/>
<evidence type="ECO:0000256" key="3">
    <source>
        <dbReference type="ARBA" id="ARBA00022723"/>
    </source>
</evidence>
<dbReference type="EMBL" id="CAFBPN010000010">
    <property type="protein sequence ID" value="CAB5012510.1"/>
    <property type="molecule type" value="Genomic_DNA"/>
</dbReference>
<comment type="cofactor">
    <cofactor evidence="1">
        <name>Fe(2+)</name>
        <dbReference type="ChEBI" id="CHEBI:29033"/>
    </cofactor>
</comment>
<keyword evidence="4" id="KW-0560">Oxidoreductase</keyword>
<dbReference type="GO" id="GO:0046872">
    <property type="term" value="F:metal ion binding"/>
    <property type="evidence" value="ECO:0007669"/>
    <property type="project" value="UniProtKB-KW"/>
</dbReference>
<dbReference type="AlphaFoldDB" id="A0A6J7UMF7"/>
<dbReference type="InterPro" id="IPR004294">
    <property type="entry name" value="Carotenoid_Oase"/>
</dbReference>
<evidence type="ECO:0000313" key="8">
    <source>
        <dbReference type="EMBL" id="CAB5067079.1"/>
    </source>
</evidence>
<keyword evidence="5" id="KW-0408">Iron</keyword>
<gene>
    <name evidence="7" type="ORF">UFOPK4098_00373</name>
    <name evidence="8" type="ORF">UFOPK4347_01377</name>
</gene>
<comment type="similarity">
    <text evidence="2">Belongs to the carotenoid oxygenase family.</text>
</comment>
<evidence type="ECO:0000313" key="7">
    <source>
        <dbReference type="EMBL" id="CAB5012510.1"/>
    </source>
</evidence>
<dbReference type="PANTHER" id="PTHR10543">
    <property type="entry name" value="BETA-CAROTENE DIOXYGENASE"/>
    <property type="match status" value="1"/>
</dbReference>
<evidence type="ECO:0000256" key="2">
    <source>
        <dbReference type="ARBA" id="ARBA00006787"/>
    </source>
</evidence>
<name>A0A6J7UMF7_9ZZZZ</name>
<feature type="region of interest" description="Disordered" evidence="6">
    <location>
        <begin position="1"/>
        <end position="21"/>
    </location>
</feature>
<reference evidence="8" key="1">
    <citation type="submission" date="2020-05" db="EMBL/GenBank/DDBJ databases">
        <authorList>
            <person name="Chiriac C."/>
            <person name="Salcher M."/>
            <person name="Ghai R."/>
            <person name="Kavagutti S V."/>
        </authorList>
    </citation>
    <scope>NUCLEOTIDE SEQUENCE</scope>
</reference>
<evidence type="ECO:0000256" key="5">
    <source>
        <dbReference type="ARBA" id="ARBA00023004"/>
    </source>
</evidence>
<keyword evidence="3" id="KW-0479">Metal-binding</keyword>
<dbReference type="GO" id="GO:0010436">
    <property type="term" value="F:carotenoid dioxygenase activity"/>
    <property type="evidence" value="ECO:0007669"/>
    <property type="project" value="TreeGrafter"/>
</dbReference>
<evidence type="ECO:0000256" key="1">
    <source>
        <dbReference type="ARBA" id="ARBA00001954"/>
    </source>
</evidence>
<dbReference type="Pfam" id="PF03055">
    <property type="entry name" value="RPE65"/>
    <property type="match status" value="1"/>
</dbReference>
<evidence type="ECO:0000256" key="4">
    <source>
        <dbReference type="ARBA" id="ARBA00023002"/>
    </source>
</evidence>
<dbReference type="GO" id="GO:0016121">
    <property type="term" value="P:carotene catabolic process"/>
    <property type="evidence" value="ECO:0007669"/>
    <property type="project" value="TreeGrafter"/>
</dbReference>
<accession>A0A6J7UMF7</accession>
<organism evidence="8">
    <name type="scientific">freshwater metagenome</name>
    <dbReference type="NCBI Taxonomy" id="449393"/>
    <lineage>
        <taxon>unclassified sequences</taxon>
        <taxon>metagenomes</taxon>
        <taxon>ecological metagenomes</taxon>
    </lineage>
</organism>
<dbReference type="PANTHER" id="PTHR10543:SF89">
    <property type="entry name" value="CAROTENOID 9,10(9',10')-CLEAVAGE DIOXYGENASE 1"/>
    <property type="match status" value="1"/>
</dbReference>